<reference evidence="1 2" key="1">
    <citation type="journal article" date="2010" name="J. Bacteriol.">
        <title>Genome sequence of Lentisphaera araneosa HTCC2155T, the type species of the order Lentisphaerales in the phylum Lentisphaerae.</title>
        <authorList>
            <person name="Thrash J.C."/>
            <person name="Cho J.C."/>
            <person name="Vergin K.L."/>
            <person name="Morris R.M."/>
            <person name="Giovannoni S.J."/>
        </authorList>
    </citation>
    <scope>NUCLEOTIDE SEQUENCE [LARGE SCALE GENOMIC DNA]</scope>
    <source>
        <strain evidence="1 2">HTCC2155</strain>
    </source>
</reference>
<evidence type="ECO:0000313" key="2">
    <source>
        <dbReference type="Proteomes" id="UP000004947"/>
    </source>
</evidence>
<dbReference type="Proteomes" id="UP000004947">
    <property type="component" value="Unassembled WGS sequence"/>
</dbReference>
<accession>A6DMM7</accession>
<dbReference type="STRING" id="313628.LNTAR_16147"/>
<dbReference type="EMBL" id="ABCK01000011">
    <property type="protein sequence ID" value="EDM27217.1"/>
    <property type="molecule type" value="Genomic_DNA"/>
</dbReference>
<dbReference type="AlphaFoldDB" id="A6DMM7"/>
<evidence type="ECO:0000313" key="1">
    <source>
        <dbReference type="EMBL" id="EDM27217.1"/>
    </source>
</evidence>
<name>A6DMM7_9BACT</name>
<comment type="caution">
    <text evidence="1">The sequence shown here is derived from an EMBL/GenBank/DDBJ whole genome shotgun (WGS) entry which is preliminary data.</text>
</comment>
<dbReference type="RefSeq" id="WP_007279125.1">
    <property type="nucleotide sequence ID" value="NZ_ABCK01000011.1"/>
</dbReference>
<keyword evidence="2" id="KW-1185">Reference proteome</keyword>
<gene>
    <name evidence="1" type="ORF">LNTAR_16147</name>
</gene>
<sequence>MSNNFAHNSPMGKHVNGIYRELARTNGPGVDAGGKKLDALLNSKRPVTAGDSHLLIDRE</sequence>
<proteinExistence type="predicted"/>
<organism evidence="1 2">
    <name type="scientific">Lentisphaera araneosa HTCC2155</name>
    <dbReference type="NCBI Taxonomy" id="313628"/>
    <lineage>
        <taxon>Bacteria</taxon>
        <taxon>Pseudomonadati</taxon>
        <taxon>Lentisphaerota</taxon>
        <taxon>Lentisphaeria</taxon>
        <taxon>Lentisphaerales</taxon>
        <taxon>Lentisphaeraceae</taxon>
        <taxon>Lentisphaera</taxon>
    </lineage>
</organism>
<protein>
    <submittedName>
        <fullName evidence="1">Uncharacterized protein</fullName>
    </submittedName>
</protein>